<dbReference type="Pfam" id="PF00583">
    <property type="entry name" value="Acetyltransf_1"/>
    <property type="match status" value="1"/>
</dbReference>
<dbReference type="CDD" id="cd04301">
    <property type="entry name" value="NAT_SF"/>
    <property type="match status" value="1"/>
</dbReference>
<protein>
    <recommendedName>
        <fullName evidence="1">N-acetyltransferase domain-containing protein</fullName>
    </recommendedName>
</protein>
<evidence type="ECO:0000313" key="3">
    <source>
        <dbReference type="Proteomes" id="UP000619293"/>
    </source>
</evidence>
<evidence type="ECO:0000313" key="2">
    <source>
        <dbReference type="EMBL" id="GIF90923.1"/>
    </source>
</evidence>
<proteinExistence type="predicted"/>
<dbReference type="EMBL" id="BONG01000027">
    <property type="protein sequence ID" value="GIF90923.1"/>
    <property type="molecule type" value="Genomic_DNA"/>
</dbReference>
<dbReference type="InterPro" id="IPR016181">
    <property type="entry name" value="Acyl_CoA_acyltransferase"/>
</dbReference>
<name>A0A8J3K1B0_9ACTN</name>
<dbReference type="InterPro" id="IPR052523">
    <property type="entry name" value="Trichothecene_AcTrans"/>
</dbReference>
<reference evidence="2 3" key="1">
    <citation type="submission" date="2021-01" db="EMBL/GenBank/DDBJ databases">
        <title>Whole genome shotgun sequence of Catellatospora chokoriensis NBRC 107358.</title>
        <authorList>
            <person name="Komaki H."/>
            <person name="Tamura T."/>
        </authorList>
    </citation>
    <scope>NUCLEOTIDE SEQUENCE [LARGE SCALE GENOMIC DNA]</scope>
    <source>
        <strain evidence="2 3">NBRC 107358</strain>
    </source>
</reference>
<accession>A0A8J3K1B0</accession>
<dbReference type="Gene3D" id="3.40.630.30">
    <property type="match status" value="1"/>
</dbReference>
<dbReference type="PROSITE" id="PS51186">
    <property type="entry name" value="GNAT"/>
    <property type="match status" value="1"/>
</dbReference>
<dbReference type="InterPro" id="IPR000182">
    <property type="entry name" value="GNAT_dom"/>
</dbReference>
<organism evidence="2 3">
    <name type="scientific">Catellatospora chokoriensis</name>
    <dbReference type="NCBI Taxonomy" id="310353"/>
    <lineage>
        <taxon>Bacteria</taxon>
        <taxon>Bacillati</taxon>
        <taxon>Actinomycetota</taxon>
        <taxon>Actinomycetes</taxon>
        <taxon>Micromonosporales</taxon>
        <taxon>Micromonosporaceae</taxon>
        <taxon>Catellatospora</taxon>
    </lineage>
</organism>
<sequence length="198" mass="21959">MNSVRVAVPADLPALATTLAEAFGDDPVWTWMVPPHGRHARLERIFGALLRYAIPRGHVHTTADRQAVTMWAPPHSWKLPTPAVFRAAVPLLRATGTRLPRLLGRMGEIDRLHERQPAEHWYLEFIGTAVAARGTGLGSLLLTDALARLDAAGLPVYLESSNERNLSFYRRHGFTVTGQPPMRSGPPQWTLWRDPAAV</sequence>
<feature type="domain" description="N-acetyltransferase" evidence="1">
    <location>
        <begin position="2"/>
        <end position="197"/>
    </location>
</feature>
<dbReference type="PANTHER" id="PTHR42791:SF1">
    <property type="entry name" value="N-ACETYLTRANSFERASE DOMAIN-CONTAINING PROTEIN"/>
    <property type="match status" value="1"/>
</dbReference>
<dbReference type="GO" id="GO:0016747">
    <property type="term" value="F:acyltransferase activity, transferring groups other than amino-acyl groups"/>
    <property type="evidence" value="ECO:0007669"/>
    <property type="project" value="InterPro"/>
</dbReference>
<dbReference type="Proteomes" id="UP000619293">
    <property type="component" value="Unassembled WGS sequence"/>
</dbReference>
<comment type="caution">
    <text evidence="2">The sequence shown here is derived from an EMBL/GenBank/DDBJ whole genome shotgun (WGS) entry which is preliminary data.</text>
</comment>
<dbReference type="AlphaFoldDB" id="A0A8J3K1B0"/>
<keyword evidence="3" id="KW-1185">Reference proteome</keyword>
<dbReference type="SUPFAM" id="SSF55729">
    <property type="entry name" value="Acyl-CoA N-acyltransferases (Nat)"/>
    <property type="match status" value="1"/>
</dbReference>
<gene>
    <name evidence="2" type="ORF">Cch02nite_43670</name>
</gene>
<dbReference type="RefSeq" id="WP_203736340.1">
    <property type="nucleotide sequence ID" value="NZ_BAAALB010000035.1"/>
</dbReference>
<evidence type="ECO:0000259" key="1">
    <source>
        <dbReference type="PROSITE" id="PS51186"/>
    </source>
</evidence>
<dbReference type="PANTHER" id="PTHR42791">
    <property type="entry name" value="GNAT FAMILY ACETYLTRANSFERASE"/>
    <property type="match status" value="1"/>
</dbReference>